<accession>A0ABD1IUM3</accession>
<dbReference type="Pfam" id="PF00001">
    <property type="entry name" value="7tm_1"/>
    <property type="match status" value="1"/>
</dbReference>
<dbReference type="AlphaFoldDB" id="A0ABD1IUM3"/>
<reference evidence="11 12" key="1">
    <citation type="submission" date="2024-09" db="EMBL/GenBank/DDBJ databases">
        <title>A chromosome-level genome assembly of Gray's grenadier anchovy, Coilia grayii.</title>
        <authorList>
            <person name="Fu Z."/>
        </authorList>
    </citation>
    <scope>NUCLEOTIDE SEQUENCE [LARGE SCALE GENOMIC DNA]</scope>
    <source>
        <strain evidence="11">G4</strain>
        <tissue evidence="11">Muscle</tissue>
    </source>
</reference>
<evidence type="ECO:0000313" key="11">
    <source>
        <dbReference type="EMBL" id="KAL2078674.1"/>
    </source>
</evidence>
<feature type="transmembrane region" description="Helical" evidence="9">
    <location>
        <begin position="459"/>
        <end position="480"/>
    </location>
</feature>
<feature type="domain" description="G-protein coupled receptors family 1 profile" evidence="10">
    <location>
        <begin position="47"/>
        <end position="473"/>
    </location>
</feature>
<evidence type="ECO:0000259" key="10">
    <source>
        <dbReference type="PROSITE" id="PS50262"/>
    </source>
</evidence>
<feature type="transmembrane region" description="Helical" evidence="9">
    <location>
        <begin position="171"/>
        <end position="194"/>
    </location>
</feature>
<dbReference type="GO" id="GO:0016020">
    <property type="term" value="C:membrane"/>
    <property type="evidence" value="ECO:0007669"/>
    <property type="project" value="UniProtKB-SubCell"/>
</dbReference>
<keyword evidence="8" id="KW-0807">Transducer</keyword>
<keyword evidence="6" id="KW-0675">Receptor</keyword>
<dbReference type="Proteomes" id="UP001591681">
    <property type="component" value="Unassembled WGS sequence"/>
</dbReference>
<feature type="transmembrane region" description="Helical" evidence="9">
    <location>
        <begin position="376"/>
        <end position="397"/>
    </location>
</feature>
<feature type="transmembrane region" description="Helical" evidence="9">
    <location>
        <begin position="112"/>
        <end position="132"/>
    </location>
</feature>
<proteinExistence type="predicted"/>
<keyword evidence="4" id="KW-0297">G-protein coupled receptor</keyword>
<name>A0ABD1IUM3_9TELE</name>
<dbReference type="PANTHER" id="PTHR24232">
    <property type="entry name" value="G-PROTEIN COUPLED RECEPTOR"/>
    <property type="match status" value="1"/>
</dbReference>
<dbReference type="PANTHER" id="PTHR24232:SF85">
    <property type="entry name" value="G-PROTEIN COUPLED RECEPTOR 4"/>
    <property type="match status" value="1"/>
</dbReference>
<evidence type="ECO:0000256" key="6">
    <source>
        <dbReference type="ARBA" id="ARBA00023170"/>
    </source>
</evidence>
<dbReference type="GO" id="GO:0004930">
    <property type="term" value="F:G protein-coupled receptor activity"/>
    <property type="evidence" value="ECO:0007669"/>
    <property type="project" value="UniProtKB-KW"/>
</dbReference>
<feature type="transmembrane region" description="Helical" evidence="9">
    <location>
        <begin position="215"/>
        <end position="239"/>
    </location>
</feature>
<dbReference type="InterPro" id="IPR000276">
    <property type="entry name" value="GPCR_Rhodpsn"/>
</dbReference>
<feature type="transmembrane region" description="Helical" evidence="9">
    <location>
        <begin position="251"/>
        <end position="271"/>
    </location>
</feature>
<dbReference type="InterPro" id="IPR017452">
    <property type="entry name" value="GPCR_Rhodpsn_7TM"/>
</dbReference>
<feature type="transmembrane region" description="Helical" evidence="9">
    <location>
        <begin position="418"/>
        <end position="439"/>
    </location>
</feature>
<keyword evidence="2 9" id="KW-0812">Transmembrane</keyword>
<evidence type="ECO:0000256" key="4">
    <source>
        <dbReference type="ARBA" id="ARBA00023040"/>
    </source>
</evidence>
<feature type="transmembrane region" description="Helical" evidence="9">
    <location>
        <begin position="31"/>
        <end position="55"/>
    </location>
</feature>
<evidence type="ECO:0000256" key="9">
    <source>
        <dbReference type="SAM" id="Phobius"/>
    </source>
</evidence>
<evidence type="ECO:0000256" key="8">
    <source>
        <dbReference type="ARBA" id="ARBA00023224"/>
    </source>
</evidence>
<comment type="subcellular location">
    <subcellularLocation>
        <location evidence="1">Membrane</location>
        <topology evidence="1">Multi-pass membrane protein</topology>
    </subcellularLocation>
</comment>
<feature type="transmembrane region" description="Helical" evidence="9">
    <location>
        <begin position="67"/>
        <end position="92"/>
    </location>
</feature>
<dbReference type="PROSITE" id="PS50262">
    <property type="entry name" value="G_PROTEIN_RECEP_F1_2"/>
    <property type="match status" value="1"/>
</dbReference>
<gene>
    <name evidence="11" type="ORF">ACEWY4_026359</name>
</gene>
<keyword evidence="12" id="KW-1185">Reference proteome</keyword>
<evidence type="ECO:0000256" key="1">
    <source>
        <dbReference type="ARBA" id="ARBA00004141"/>
    </source>
</evidence>
<evidence type="ECO:0000313" key="12">
    <source>
        <dbReference type="Proteomes" id="UP001591681"/>
    </source>
</evidence>
<evidence type="ECO:0000256" key="3">
    <source>
        <dbReference type="ARBA" id="ARBA00022989"/>
    </source>
</evidence>
<comment type="caution">
    <text evidence="11">The sequence shown here is derived from an EMBL/GenBank/DDBJ whole genome shotgun (WGS) entry which is preliminary data.</text>
</comment>
<sequence length="492" mass="54997">MEADNMSNVTGAVNGTAVLDMFCTQQPVGPLVLGSLTMACSFMAVCASVWILQVLFQRKRGGFSNDVYMLSLTVTGLTCSILRIPNWLNYYIWKNEWLMNLFVFVEFLNFNGRPLVMACICVDCYMAVLLPIRYMKIKETKYREVVCTLVWVLTFTYQLFLFKLLSFTWHFWAMPSVFAVFTIAFCDLAVLRALRKPDPAGKTNVHPQKQRALQTIINSFILTMASYLPPLLIVGFAPFMPLTQQEVTCQLAGSMFFFSTLGATVMPLLYLDNLGNRRDEQRFRGKPLQGNPVDVITIMRYPNDTAFFCPDLIPVRTALVYGVYLCGLVHGCGPPHLIHEHTVRRGTHRLFLSVLVWALTLVYGYVMVYITPLSTILALSVSAPVIVFCNLPVLCALRKPDPTGKTEVHPQKQRALQVIINSLVVTIATYPPVLAVSALCGMVNENGTDFFCKVMIPSLISPTVGSTIMPVLYLGNLGALRDIRVFGCAREG</sequence>
<dbReference type="SUPFAM" id="SSF81321">
    <property type="entry name" value="Family A G protein-coupled receptor-like"/>
    <property type="match status" value="1"/>
</dbReference>
<keyword evidence="5 9" id="KW-0472">Membrane</keyword>
<dbReference type="EMBL" id="JBHFQA010000023">
    <property type="protein sequence ID" value="KAL2078674.1"/>
    <property type="molecule type" value="Genomic_DNA"/>
</dbReference>
<organism evidence="11 12">
    <name type="scientific">Coilia grayii</name>
    <name type="common">Gray's grenadier anchovy</name>
    <dbReference type="NCBI Taxonomy" id="363190"/>
    <lineage>
        <taxon>Eukaryota</taxon>
        <taxon>Metazoa</taxon>
        <taxon>Chordata</taxon>
        <taxon>Craniata</taxon>
        <taxon>Vertebrata</taxon>
        <taxon>Euteleostomi</taxon>
        <taxon>Actinopterygii</taxon>
        <taxon>Neopterygii</taxon>
        <taxon>Teleostei</taxon>
        <taxon>Clupei</taxon>
        <taxon>Clupeiformes</taxon>
        <taxon>Clupeoidei</taxon>
        <taxon>Engraulidae</taxon>
        <taxon>Coilinae</taxon>
        <taxon>Coilia</taxon>
    </lineage>
</organism>
<keyword evidence="7" id="KW-0325">Glycoprotein</keyword>
<dbReference type="Gene3D" id="1.20.1070.10">
    <property type="entry name" value="Rhodopsin 7-helix transmembrane proteins"/>
    <property type="match status" value="1"/>
</dbReference>
<keyword evidence="3 9" id="KW-1133">Transmembrane helix</keyword>
<evidence type="ECO:0000256" key="2">
    <source>
        <dbReference type="ARBA" id="ARBA00022692"/>
    </source>
</evidence>
<evidence type="ECO:0000256" key="7">
    <source>
        <dbReference type="ARBA" id="ARBA00023180"/>
    </source>
</evidence>
<feature type="transmembrane region" description="Helical" evidence="9">
    <location>
        <begin position="350"/>
        <end position="370"/>
    </location>
</feature>
<feature type="transmembrane region" description="Helical" evidence="9">
    <location>
        <begin position="144"/>
        <end position="165"/>
    </location>
</feature>
<protein>
    <recommendedName>
        <fullName evidence="10">G-protein coupled receptors family 1 profile domain-containing protein</fullName>
    </recommendedName>
</protein>
<evidence type="ECO:0000256" key="5">
    <source>
        <dbReference type="ARBA" id="ARBA00023136"/>
    </source>
</evidence>